<dbReference type="PROSITE" id="PS50949">
    <property type="entry name" value="HTH_GNTR"/>
    <property type="match status" value="1"/>
</dbReference>
<keyword evidence="3" id="KW-0804">Transcription</keyword>
<dbReference type="Proteomes" id="UP000198210">
    <property type="component" value="Chromosome I"/>
</dbReference>
<evidence type="ECO:0000256" key="3">
    <source>
        <dbReference type="ARBA" id="ARBA00023163"/>
    </source>
</evidence>
<dbReference type="InterPro" id="IPR036390">
    <property type="entry name" value="WH_DNA-bd_sf"/>
</dbReference>
<protein>
    <submittedName>
        <fullName evidence="6">Regulatory protein, gntR family</fullName>
    </submittedName>
</protein>
<dbReference type="InterPro" id="IPR036388">
    <property type="entry name" value="WH-like_DNA-bd_sf"/>
</dbReference>
<dbReference type="EMBL" id="LT607751">
    <property type="protein sequence ID" value="SCG71726.1"/>
    <property type="molecule type" value="Genomic_DNA"/>
</dbReference>
<dbReference type="Pfam" id="PF00392">
    <property type="entry name" value="GntR"/>
    <property type="match status" value="1"/>
</dbReference>
<keyword evidence="2" id="KW-0238">DNA-binding</keyword>
<dbReference type="GO" id="GO:0045892">
    <property type="term" value="P:negative regulation of DNA-templated transcription"/>
    <property type="evidence" value="ECO:0007669"/>
    <property type="project" value="TreeGrafter"/>
</dbReference>
<name>A0A1C5JNZ4_9ACTN</name>
<dbReference type="SMART" id="SM00345">
    <property type="entry name" value="HTH_GNTR"/>
    <property type="match status" value="1"/>
</dbReference>
<dbReference type="SUPFAM" id="SSF46785">
    <property type="entry name" value="Winged helix' DNA-binding domain"/>
    <property type="match status" value="1"/>
</dbReference>
<evidence type="ECO:0000256" key="2">
    <source>
        <dbReference type="ARBA" id="ARBA00023125"/>
    </source>
</evidence>
<dbReference type="Gene3D" id="1.10.10.10">
    <property type="entry name" value="Winged helix-like DNA-binding domain superfamily/Winged helix DNA-binding domain"/>
    <property type="match status" value="1"/>
</dbReference>
<dbReference type="InterPro" id="IPR000524">
    <property type="entry name" value="Tscrpt_reg_HTH_GntR"/>
</dbReference>
<keyword evidence="1" id="KW-0805">Transcription regulation</keyword>
<evidence type="ECO:0000256" key="1">
    <source>
        <dbReference type="ARBA" id="ARBA00023015"/>
    </source>
</evidence>
<dbReference type="InterPro" id="IPR050679">
    <property type="entry name" value="Bact_HTH_transcr_reg"/>
</dbReference>
<dbReference type="GO" id="GO:0003700">
    <property type="term" value="F:DNA-binding transcription factor activity"/>
    <property type="evidence" value="ECO:0007669"/>
    <property type="project" value="InterPro"/>
</dbReference>
<organism evidence="6 7">
    <name type="scientific">Micromonospora siamensis</name>
    <dbReference type="NCBI Taxonomy" id="299152"/>
    <lineage>
        <taxon>Bacteria</taxon>
        <taxon>Bacillati</taxon>
        <taxon>Actinomycetota</taxon>
        <taxon>Actinomycetes</taxon>
        <taxon>Micromonosporales</taxon>
        <taxon>Micromonosporaceae</taxon>
        <taxon>Micromonospora</taxon>
    </lineage>
</organism>
<dbReference type="AlphaFoldDB" id="A0A1C5JNZ4"/>
<keyword evidence="7" id="KW-1185">Reference proteome</keyword>
<dbReference type="GO" id="GO:0003677">
    <property type="term" value="F:DNA binding"/>
    <property type="evidence" value="ECO:0007669"/>
    <property type="project" value="UniProtKB-KW"/>
</dbReference>
<feature type="domain" description="HTH gntR-type" evidence="5">
    <location>
        <begin position="15"/>
        <end position="83"/>
    </location>
</feature>
<sequence length="91" mass="9831">MQPRGPQAGSFTRAKAKWAQLADHLRERIESGELAPGEKLPSTAQLKEEHGVSQTVVRQAIFLLQMQGWVEGVHGVGVFVAEELPQGQGGS</sequence>
<gene>
    <name evidence="6" type="ORF">GA0074704_4675</name>
</gene>
<dbReference type="PANTHER" id="PTHR44846:SF17">
    <property type="entry name" value="GNTR-FAMILY TRANSCRIPTIONAL REGULATOR"/>
    <property type="match status" value="1"/>
</dbReference>
<feature type="region of interest" description="Disordered" evidence="4">
    <location>
        <begin position="29"/>
        <end position="49"/>
    </location>
</feature>
<reference evidence="6 7" key="1">
    <citation type="submission" date="2016-06" db="EMBL/GenBank/DDBJ databases">
        <authorList>
            <person name="Kjaerup R.B."/>
            <person name="Dalgaard T.S."/>
            <person name="Juul-Madsen H.R."/>
        </authorList>
    </citation>
    <scope>NUCLEOTIDE SEQUENCE [LARGE SCALE GENOMIC DNA]</scope>
    <source>
        <strain evidence="6 7">DSM 45097</strain>
    </source>
</reference>
<evidence type="ECO:0000313" key="6">
    <source>
        <dbReference type="EMBL" id="SCG71726.1"/>
    </source>
</evidence>
<dbReference type="RefSeq" id="WP_088972468.1">
    <property type="nucleotide sequence ID" value="NZ_JBHLYF010000010.1"/>
</dbReference>
<evidence type="ECO:0000256" key="4">
    <source>
        <dbReference type="SAM" id="MobiDB-lite"/>
    </source>
</evidence>
<dbReference type="CDD" id="cd07377">
    <property type="entry name" value="WHTH_GntR"/>
    <property type="match status" value="1"/>
</dbReference>
<proteinExistence type="predicted"/>
<evidence type="ECO:0000313" key="7">
    <source>
        <dbReference type="Proteomes" id="UP000198210"/>
    </source>
</evidence>
<dbReference type="PANTHER" id="PTHR44846">
    <property type="entry name" value="MANNOSYL-D-GLYCERATE TRANSPORT/METABOLISM SYSTEM REPRESSOR MNGR-RELATED"/>
    <property type="match status" value="1"/>
</dbReference>
<evidence type="ECO:0000259" key="5">
    <source>
        <dbReference type="PROSITE" id="PS50949"/>
    </source>
</evidence>
<accession>A0A1C5JNZ4</accession>
<dbReference type="PRINTS" id="PR00035">
    <property type="entry name" value="HTHGNTR"/>
</dbReference>